<evidence type="ECO:0000256" key="5">
    <source>
        <dbReference type="ARBA" id="ARBA00023136"/>
    </source>
</evidence>
<evidence type="ECO:0000256" key="3">
    <source>
        <dbReference type="ARBA" id="ARBA00022692"/>
    </source>
</evidence>
<evidence type="ECO:0008006" key="9">
    <source>
        <dbReference type="Google" id="ProtNLM"/>
    </source>
</evidence>
<feature type="transmembrane region" description="Helical" evidence="6">
    <location>
        <begin position="243"/>
        <end position="263"/>
    </location>
</feature>
<comment type="subcellular location">
    <subcellularLocation>
        <location evidence="1">Cell membrane</location>
        <topology evidence="1">Multi-pass membrane protein</topology>
    </subcellularLocation>
</comment>
<dbReference type="EMBL" id="WHPF01000007">
    <property type="protein sequence ID" value="NNV56117.1"/>
    <property type="molecule type" value="Genomic_DNA"/>
</dbReference>
<keyword evidence="2" id="KW-1003">Cell membrane</keyword>
<evidence type="ECO:0000256" key="4">
    <source>
        <dbReference type="ARBA" id="ARBA00022989"/>
    </source>
</evidence>
<dbReference type="Proteomes" id="UP000598971">
    <property type="component" value="Unassembled WGS sequence"/>
</dbReference>
<gene>
    <name evidence="7" type="ORF">GD597_11655</name>
</gene>
<name>A0A8J8JRQ3_9BACT</name>
<keyword evidence="3 6" id="KW-0812">Transmembrane</keyword>
<evidence type="ECO:0000313" key="8">
    <source>
        <dbReference type="Proteomes" id="UP000598971"/>
    </source>
</evidence>
<protein>
    <recommendedName>
        <fullName evidence="9">Flippase-like domain-containing protein</fullName>
    </recommendedName>
</protein>
<feature type="transmembrane region" description="Helical" evidence="6">
    <location>
        <begin position="215"/>
        <end position="237"/>
    </location>
</feature>
<evidence type="ECO:0000256" key="2">
    <source>
        <dbReference type="ARBA" id="ARBA00022475"/>
    </source>
</evidence>
<reference evidence="7" key="1">
    <citation type="submission" date="2019-10" db="EMBL/GenBank/DDBJ databases">
        <title>Draft genome sequence of Panacibacter sp. KCS-6.</title>
        <authorList>
            <person name="Yim K.J."/>
        </authorList>
    </citation>
    <scope>NUCLEOTIDE SEQUENCE</scope>
    <source>
        <strain evidence="7">KCS-6</strain>
    </source>
</reference>
<evidence type="ECO:0000256" key="1">
    <source>
        <dbReference type="ARBA" id="ARBA00004651"/>
    </source>
</evidence>
<dbReference type="RefSeq" id="WP_171608052.1">
    <property type="nucleotide sequence ID" value="NZ_WHPF01000007.1"/>
</dbReference>
<organism evidence="7 8">
    <name type="scientific">Limnovirga soli</name>
    <dbReference type="NCBI Taxonomy" id="2656915"/>
    <lineage>
        <taxon>Bacteria</taxon>
        <taxon>Pseudomonadati</taxon>
        <taxon>Bacteroidota</taxon>
        <taxon>Chitinophagia</taxon>
        <taxon>Chitinophagales</taxon>
        <taxon>Chitinophagaceae</taxon>
        <taxon>Limnovirga</taxon>
    </lineage>
</organism>
<accession>A0A8J8JRQ3</accession>
<comment type="caution">
    <text evidence="7">The sequence shown here is derived from an EMBL/GenBank/DDBJ whole genome shotgun (WGS) entry which is preliminary data.</text>
</comment>
<proteinExistence type="predicted"/>
<feature type="transmembrane region" description="Helical" evidence="6">
    <location>
        <begin position="117"/>
        <end position="141"/>
    </location>
</feature>
<feature type="transmembrane region" description="Helical" evidence="6">
    <location>
        <begin position="275"/>
        <end position="295"/>
    </location>
</feature>
<dbReference type="GO" id="GO:0005886">
    <property type="term" value="C:plasma membrane"/>
    <property type="evidence" value="ECO:0007669"/>
    <property type="project" value="UniProtKB-SubCell"/>
</dbReference>
<keyword evidence="5 6" id="KW-0472">Membrane</keyword>
<feature type="transmembrane region" description="Helical" evidence="6">
    <location>
        <begin position="148"/>
        <end position="169"/>
    </location>
</feature>
<evidence type="ECO:0000313" key="7">
    <source>
        <dbReference type="EMBL" id="NNV56117.1"/>
    </source>
</evidence>
<keyword evidence="4 6" id="KW-1133">Transmembrane helix</keyword>
<dbReference type="Pfam" id="PF03706">
    <property type="entry name" value="LPG_synthase_TM"/>
    <property type="match status" value="1"/>
</dbReference>
<sequence>MNYVIGPLLFIVLAFSIYYKVQNQTSLQQTKDMLHGAVQGTNGWLIIASLLLMFLNWGLEAKKWQILVRRIQPVNFYMAYRAILSGLSLSLFLPNGLGDYAGRLVYMEEGKRLKSVTLTLVGSMAQLAITLAAGLAGLLFLKANAWQHLAVLEGLSFFLINGLVFIIAVGTLLLLFLYFKLSWLTLLVEKIPFVYRYKFMIENLESISSKDLTRILLLSATRFCVFVVQYLVMFHIFNVQLPLADAAATVCVLFLVLAILPTIPVADLGMRGEAGLQLFGILTVNKLGIVATTAGIWMLNLILPAVAGSLFMVGIKLFRNR</sequence>
<dbReference type="AlphaFoldDB" id="A0A8J8JRQ3"/>
<feature type="transmembrane region" description="Helical" evidence="6">
    <location>
        <begin position="79"/>
        <end position="97"/>
    </location>
</feature>
<feature type="transmembrane region" description="Helical" evidence="6">
    <location>
        <begin position="301"/>
        <end position="318"/>
    </location>
</feature>
<keyword evidence="8" id="KW-1185">Reference proteome</keyword>
<feature type="transmembrane region" description="Helical" evidence="6">
    <location>
        <begin position="40"/>
        <end position="59"/>
    </location>
</feature>
<evidence type="ECO:0000256" key="6">
    <source>
        <dbReference type="SAM" id="Phobius"/>
    </source>
</evidence>
<dbReference type="InterPro" id="IPR022791">
    <property type="entry name" value="L-PG_synthase/AglD"/>
</dbReference>